<comment type="caution">
    <text evidence="15">The sequence shown here is derived from an EMBL/GenBank/DDBJ whole genome shotgun (WGS) entry which is preliminary data.</text>
</comment>
<evidence type="ECO:0000256" key="6">
    <source>
        <dbReference type="ARBA" id="ARBA00022813"/>
    </source>
</evidence>
<dbReference type="InterPro" id="IPR036388">
    <property type="entry name" value="WH-like_DNA-bd_sf"/>
</dbReference>
<keyword evidence="11" id="KW-0742">SOS response</keyword>
<dbReference type="PRINTS" id="PR00726">
    <property type="entry name" value="LEXASERPTASE"/>
</dbReference>
<dbReference type="SUPFAM" id="SSF46785">
    <property type="entry name" value="Winged helix' DNA-binding domain"/>
    <property type="match status" value="1"/>
</dbReference>
<dbReference type="CDD" id="cd06529">
    <property type="entry name" value="S24_LexA-like"/>
    <property type="match status" value="1"/>
</dbReference>
<dbReference type="InterPro" id="IPR006200">
    <property type="entry name" value="LexA"/>
</dbReference>
<keyword evidence="5 12" id="KW-0378">Hydrolase</keyword>
<dbReference type="PANTHER" id="PTHR33516:SF2">
    <property type="entry name" value="LEXA REPRESSOR-RELATED"/>
    <property type="match status" value="1"/>
</dbReference>
<evidence type="ECO:0000256" key="7">
    <source>
        <dbReference type="ARBA" id="ARBA00023015"/>
    </source>
</evidence>
<feature type="domain" description="Peptidase S24/S26A/S26B/S26C" evidence="13">
    <location>
        <begin position="80"/>
        <end position="201"/>
    </location>
</feature>
<dbReference type="InterPro" id="IPR015927">
    <property type="entry name" value="Peptidase_S24_S26A/B/C"/>
</dbReference>
<evidence type="ECO:0000313" key="16">
    <source>
        <dbReference type="Proteomes" id="UP000176445"/>
    </source>
</evidence>
<evidence type="ECO:0000256" key="4">
    <source>
        <dbReference type="ARBA" id="ARBA00022763"/>
    </source>
</evidence>
<gene>
    <name evidence="15" type="ORF">A2704_01515</name>
</gene>
<dbReference type="InterPro" id="IPR006199">
    <property type="entry name" value="LexA_DNA-bd_dom"/>
</dbReference>
<dbReference type="InterPro" id="IPR050077">
    <property type="entry name" value="LexA_repressor"/>
</dbReference>
<evidence type="ECO:0000259" key="13">
    <source>
        <dbReference type="Pfam" id="PF00717"/>
    </source>
</evidence>
<name>A0A1F6CR18_9BACT</name>
<feature type="domain" description="LexA repressor DNA-binding" evidence="14">
    <location>
        <begin position="13"/>
        <end position="61"/>
    </location>
</feature>
<dbReference type="Gene3D" id="1.10.10.10">
    <property type="entry name" value="Winged helix-like DNA-binding domain superfamily/Winged helix DNA-binding domain"/>
    <property type="match status" value="1"/>
</dbReference>
<organism evidence="15 16">
    <name type="scientific">Candidatus Kaiserbacteria bacterium RIFCSPHIGHO2_01_FULL_54_36b</name>
    <dbReference type="NCBI Taxonomy" id="1798483"/>
    <lineage>
        <taxon>Bacteria</taxon>
        <taxon>Candidatus Kaiseribacteriota</taxon>
    </lineage>
</organism>
<dbReference type="GO" id="GO:0006508">
    <property type="term" value="P:proteolysis"/>
    <property type="evidence" value="ECO:0007669"/>
    <property type="project" value="InterPro"/>
</dbReference>
<dbReference type="InterPro" id="IPR036286">
    <property type="entry name" value="LexA/Signal_pep-like_sf"/>
</dbReference>
<evidence type="ECO:0000256" key="11">
    <source>
        <dbReference type="ARBA" id="ARBA00023236"/>
    </source>
</evidence>
<dbReference type="GO" id="GO:0004252">
    <property type="term" value="F:serine-type endopeptidase activity"/>
    <property type="evidence" value="ECO:0007669"/>
    <property type="project" value="InterPro"/>
</dbReference>
<keyword evidence="6 12" id="KW-0068">Autocatalytic cleavage</keyword>
<keyword evidence="7" id="KW-0805">Transcription regulation</keyword>
<dbReference type="InterPro" id="IPR036390">
    <property type="entry name" value="WH_DNA-bd_sf"/>
</dbReference>
<dbReference type="EMBL" id="MFKW01000031">
    <property type="protein sequence ID" value="OGG51332.1"/>
    <property type="molecule type" value="Genomic_DNA"/>
</dbReference>
<evidence type="ECO:0000256" key="1">
    <source>
        <dbReference type="ARBA" id="ARBA00007484"/>
    </source>
</evidence>
<dbReference type="InterPro" id="IPR039418">
    <property type="entry name" value="LexA-like"/>
</dbReference>
<evidence type="ECO:0000256" key="5">
    <source>
        <dbReference type="ARBA" id="ARBA00022801"/>
    </source>
</evidence>
<dbReference type="SUPFAM" id="SSF51306">
    <property type="entry name" value="LexA/Signal peptidase"/>
    <property type="match status" value="1"/>
</dbReference>
<keyword evidence="8" id="KW-0238">DNA-binding</keyword>
<evidence type="ECO:0000259" key="14">
    <source>
        <dbReference type="Pfam" id="PF01726"/>
    </source>
</evidence>
<dbReference type="Pfam" id="PF00717">
    <property type="entry name" value="Peptidase_S24"/>
    <property type="match status" value="1"/>
</dbReference>
<dbReference type="Proteomes" id="UP000176445">
    <property type="component" value="Unassembled WGS sequence"/>
</dbReference>
<keyword evidence="4" id="KW-0227">DNA damage</keyword>
<dbReference type="GO" id="GO:0003677">
    <property type="term" value="F:DNA binding"/>
    <property type="evidence" value="ECO:0007669"/>
    <property type="project" value="UniProtKB-KW"/>
</dbReference>
<keyword evidence="3" id="KW-0235">DNA replication</keyword>
<dbReference type="AlphaFoldDB" id="A0A1F6CR18"/>
<proteinExistence type="inferred from homology"/>
<comment type="similarity">
    <text evidence="1 12">Belongs to the peptidase S24 family.</text>
</comment>
<evidence type="ECO:0000256" key="8">
    <source>
        <dbReference type="ARBA" id="ARBA00023125"/>
    </source>
</evidence>
<dbReference type="GO" id="GO:0006260">
    <property type="term" value="P:DNA replication"/>
    <property type="evidence" value="ECO:0007669"/>
    <property type="project" value="UniProtKB-KW"/>
</dbReference>
<dbReference type="Pfam" id="PF01726">
    <property type="entry name" value="LexA_DNA_bind"/>
    <property type="match status" value="1"/>
</dbReference>
<dbReference type="GO" id="GO:0006281">
    <property type="term" value="P:DNA repair"/>
    <property type="evidence" value="ECO:0007669"/>
    <property type="project" value="UniProtKB-KW"/>
</dbReference>
<protein>
    <submittedName>
        <fullName evidence="15">Repressor LexA</fullName>
    </submittedName>
</protein>
<dbReference type="InterPro" id="IPR006197">
    <property type="entry name" value="Peptidase_S24_LexA"/>
</dbReference>
<keyword evidence="9" id="KW-0804">Transcription</keyword>
<dbReference type="Gene3D" id="2.10.109.10">
    <property type="entry name" value="Umud Fragment, subunit A"/>
    <property type="match status" value="1"/>
</dbReference>
<dbReference type="PANTHER" id="PTHR33516">
    <property type="entry name" value="LEXA REPRESSOR"/>
    <property type="match status" value="1"/>
</dbReference>
<reference evidence="15 16" key="1">
    <citation type="journal article" date="2016" name="Nat. Commun.">
        <title>Thousands of microbial genomes shed light on interconnected biogeochemical processes in an aquifer system.</title>
        <authorList>
            <person name="Anantharaman K."/>
            <person name="Brown C.T."/>
            <person name="Hug L.A."/>
            <person name="Sharon I."/>
            <person name="Castelle C.J."/>
            <person name="Probst A.J."/>
            <person name="Thomas B.C."/>
            <person name="Singh A."/>
            <person name="Wilkins M.J."/>
            <person name="Karaoz U."/>
            <person name="Brodie E.L."/>
            <person name="Williams K.H."/>
            <person name="Hubbard S.S."/>
            <person name="Banfield J.F."/>
        </authorList>
    </citation>
    <scope>NUCLEOTIDE SEQUENCE [LARGE SCALE GENOMIC DNA]</scope>
</reference>
<evidence type="ECO:0000313" key="15">
    <source>
        <dbReference type="EMBL" id="OGG51332.1"/>
    </source>
</evidence>
<evidence type="ECO:0000256" key="9">
    <source>
        <dbReference type="ARBA" id="ARBA00023163"/>
    </source>
</evidence>
<dbReference type="GO" id="GO:0009432">
    <property type="term" value="P:SOS response"/>
    <property type="evidence" value="ECO:0007669"/>
    <property type="project" value="UniProtKB-KW"/>
</dbReference>
<accession>A0A1F6CR18</accession>
<sequence length="209" mass="22705">MNRTEKKDLQGYSFIRSRVAHTGITPSLREIGRAVGYTSPRSVQLMLERLEKRGLLRYSAGLIRLSGKPNILGEQTIEVPLLGSIAAGAPMLAEENVEAVIPVSTTLARPGSKYFLLRVVGTSMNEAKVSGVNMEDGSIVLVRQQPSADDGDVVVALINDEATVKILERKNGMVILRPKSSDTKHMPIVLTDNCIIQGVVVGVLPRDLY</sequence>
<keyword evidence="2" id="KW-0678">Repressor</keyword>
<evidence type="ECO:0000256" key="3">
    <source>
        <dbReference type="ARBA" id="ARBA00022705"/>
    </source>
</evidence>
<evidence type="ECO:0000256" key="12">
    <source>
        <dbReference type="RuleBase" id="RU003991"/>
    </source>
</evidence>
<dbReference type="GO" id="GO:0045892">
    <property type="term" value="P:negative regulation of DNA-templated transcription"/>
    <property type="evidence" value="ECO:0007669"/>
    <property type="project" value="InterPro"/>
</dbReference>
<evidence type="ECO:0000256" key="2">
    <source>
        <dbReference type="ARBA" id="ARBA00022491"/>
    </source>
</evidence>
<dbReference type="NCBIfam" id="TIGR00498">
    <property type="entry name" value="lexA"/>
    <property type="match status" value="1"/>
</dbReference>
<keyword evidence="10" id="KW-0234">DNA repair</keyword>
<evidence type="ECO:0000256" key="10">
    <source>
        <dbReference type="ARBA" id="ARBA00023204"/>
    </source>
</evidence>